<keyword evidence="6" id="KW-0630">Potassium</keyword>
<dbReference type="InterPro" id="IPR014756">
    <property type="entry name" value="Ig_E-set"/>
</dbReference>
<keyword evidence="16" id="KW-1185">Reference proteome</keyword>
<evidence type="ECO:0000256" key="9">
    <source>
        <dbReference type="ARBA" id="ARBA00023136"/>
    </source>
</evidence>
<dbReference type="SUPFAM" id="SSF81324">
    <property type="entry name" value="Voltage-gated potassium channels"/>
    <property type="match status" value="1"/>
</dbReference>
<evidence type="ECO:0000256" key="3">
    <source>
        <dbReference type="ARBA" id="ARBA00022538"/>
    </source>
</evidence>
<dbReference type="GO" id="GO:0034765">
    <property type="term" value="P:regulation of monoatomic ion transmembrane transport"/>
    <property type="evidence" value="ECO:0007669"/>
    <property type="project" value="TreeGrafter"/>
</dbReference>
<dbReference type="Gene3D" id="2.60.40.1400">
    <property type="entry name" value="G protein-activated inward rectifier potassium channel 1"/>
    <property type="match status" value="1"/>
</dbReference>
<evidence type="ECO:0000256" key="6">
    <source>
        <dbReference type="ARBA" id="ARBA00022958"/>
    </source>
</evidence>
<dbReference type="AlphaFoldDB" id="A0AA96F532"/>
<evidence type="ECO:0000259" key="13">
    <source>
        <dbReference type="Pfam" id="PF17655"/>
    </source>
</evidence>
<feature type="transmembrane region" description="Helical" evidence="11">
    <location>
        <begin position="101"/>
        <end position="123"/>
    </location>
</feature>
<feature type="transmembrane region" description="Helical" evidence="11">
    <location>
        <begin position="34"/>
        <end position="56"/>
    </location>
</feature>
<organism evidence="15 16">
    <name type="scientific">Flavobacterium capsici</name>
    <dbReference type="NCBI Taxonomy" id="3075618"/>
    <lineage>
        <taxon>Bacteria</taxon>
        <taxon>Pseudomonadati</taxon>
        <taxon>Bacteroidota</taxon>
        <taxon>Flavobacteriia</taxon>
        <taxon>Flavobacteriales</taxon>
        <taxon>Flavobacteriaceae</taxon>
        <taxon>Flavobacterium</taxon>
    </lineage>
</organism>
<dbReference type="EMBL" id="CP134890">
    <property type="protein sequence ID" value="WNM22870.1"/>
    <property type="molecule type" value="Genomic_DNA"/>
</dbReference>
<dbReference type="SUPFAM" id="SSF81296">
    <property type="entry name" value="E set domains"/>
    <property type="match status" value="1"/>
</dbReference>
<keyword evidence="5" id="KW-0851">Voltage-gated channel</keyword>
<keyword evidence="2" id="KW-0813">Transport</keyword>
<evidence type="ECO:0000256" key="8">
    <source>
        <dbReference type="ARBA" id="ARBA00023065"/>
    </source>
</evidence>
<dbReference type="KEGG" id="fcj:RN605_05795"/>
<keyword evidence="3" id="KW-0633">Potassium transport</keyword>
<dbReference type="PANTHER" id="PTHR11767">
    <property type="entry name" value="INWARD RECTIFIER POTASSIUM CHANNEL"/>
    <property type="match status" value="1"/>
</dbReference>
<keyword evidence="4 11" id="KW-0812">Transmembrane</keyword>
<dbReference type="Gene3D" id="1.10.287.70">
    <property type="match status" value="1"/>
</dbReference>
<evidence type="ECO:0000313" key="16">
    <source>
        <dbReference type="Proteomes" id="UP001304515"/>
    </source>
</evidence>
<proteinExistence type="predicted"/>
<dbReference type="EMBL" id="CP134878">
    <property type="protein sequence ID" value="WNM18819.1"/>
    <property type="molecule type" value="Genomic_DNA"/>
</dbReference>
<evidence type="ECO:0000256" key="4">
    <source>
        <dbReference type="ARBA" id="ARBA00022692"/>
    </source>
</evidence>
<dbReference type="RefSeq" id="WP_313323025.1">
    <property type="nucleotide sequence ID" value="NZ_CP134878.1"/>
</dbReference>
<dbReference type="GO" id="GO:0005242">
    <property type="term" value="F:inward rectifier potassium channel activity"/>
    <property type="evidence" value="ECO:0007669"/>
    <property type="project" value="InterPro"/>
</dbReference>
<gene>
    <name evidence="15" type="ORF">RN605_05795</name>
    <name evidence="14" type="ORF">RN608_12495</name>
</gene>
<dbReference type="InterPro" id="IPR016449">
    <property type="entry name" value="K_chnl_inward-rec_Kir"/>
</dbReference>
<keyword evidence="7 11" id="KW-1133">Transmembrane helix</keyword>
<dbReference type="InterPro" id="IPR041647">
    <property type="entry name" value="IRK_C"/>
</dbReference>
<dbReference type="Pfam" id="PF17655">
    <property type="entry name" value="IRK_C"/>
    <property type="match status" value="1"/>
</dbReference>
<dbReference type="GO" id="GO:1990573">
    <property type="term" value="P:potassium ion import across plasma membrane"/>
    <property type="evidence" value="ECO:0007669"/>
    <property type="project" value="TreeGrafter"/>
</dbReference>
<evidence type="ECO:0000256" key="5">
    <source>
        <dbReference type="ARBA" id="ARBA00022882"/>
    </source>
</evidence>
<dbReference type="InterPro" id="IPR013099">
    <property type="entry name" value="K_chnl_dom"/>
</dbReference>
<comment type="subcellular location">
    <subcellularLocation>
        <location evidence="1">Membrane</location>
        <topology evidence="1">Multi-pass membrane protein</topology>
    </subcellularLocation>
</comment>
<evidence type="ECO:0000256" key="11">
    <source>
        <dbReference type="SAM" id="Phobius"/>
    </source>
</evidence>
<evidence type="ECO:0000256" key="1">
    <source>
        <dbReference type="ARBA" id="ARBA00004141"/>
    </source>
</evidence>
<reference evidence="15 16" key="1">
    <citation type="submission" date="2023-09" db="EMBL/GenBank/DDBJ databases">
        <title>Flavobacterium sp. a novel bacteria isolate from Pepper rhizosphere.</title>
        <authorList>
            <person name="Peng Y."/>
            <person name="Lee J."/>
        </authorList>
    </citation>
    <scope>NUCLEOTIDE SEQUENCE [LARGE SCALE GENOMIC DNA]</scope>
    <source>
        <strain evidence="14">PMR2A8</strain>
        <strain evidence="15 16">PMTSA4</strain>
    </source>
</reference>
<protein>
    <submittedName>
        <fullName evidence="15">Ion channel</fullName>
    </submittedName>
</protein>
<dbReference type="Pfam" id="PF07885">
    <property type="entry name" value="Ion_trans_2"/>
    <property type="match status" value="1"/>
</dbReference>
<evidence type="ECO:0000313" key="14">
    <source>
        <dbReference type="EMBL" id="WNM18819.1"/>
    </source>
</evidence>
<feature type="domain" description="Potassium channel" evidence="12">
    <location>
        <begin position="44"/>
        <end position="121"/>
    </location>
</feature>
<dbReference type="GO" id="GO:0034702">
    <property type="term" value="C:monoatomic ion channel complex"/>
    <property type="evidence" value="ECO:0007669"/>
    <property type="project" value="UniProtKB-KW"/>
</dbReference>
<keyword evidence="9 11" id="KW-0472">Membrane</keyword>
<dbReference type="Proteomes" id="UP001304515">
    <property type="component" value="Chromosome"/>
</dbReference>
<accession>A0AA96EUS8</accession>
<dbReference type="InterPro" id="IPR013518">
    <property type="entry name" value="K_chnl_inward-rec_Kir_cyto"/>
</dbReference>
<feature type="domain" description="Inward rectifier potassium channel C-terminal" evidence="13">
    <location>
        <begin position="132"/>
        <end position="287"/>
    </location>
</feature>
<evidence type="ECO:0000256" key="2">
    <source>
        <dbReference type="ARBA" id="ARBA00022448"/>
    </source>
</evidence>
<dbReference type="GO" id="GO:0005886">
    <property type="term" value="C:plasma membrane"/>
    <property type="evidence" value="ECO:0007669"/>
    <property type="project" value="TreeGrafter"/>
</dbReference>
<keyword evidence="10" id="KW-0407">Ion channel</keyword>
<dbReference type="PANTHER" id="PTHR11767:SF102">
    <property type="entry name" value="INWARDLY RECTIFYING POTASSIUM CHANNEL 1, ISOFORM F"/>
    <property type="match status" value="1"/>
</dbReference>
<evidence type="ECO:0000256" key="10">
    <source>
        <dbReference type="ARBA" id="ARBA00023303"/>
    </source>
</evidence>
<sequence length="289" mass="32570">MKKTGNANVKKIGVGFFDSISWDHTMLNIPRWKFMVIVVNFYVLVNLLFACVYYVVGVEHLVGVSATTKLDQFGMAFFFSIQTFTTVGYGHISPSGFMTSMIASIEALSGLLSFAIATGLFYGRFSMPKAHVRFSENALIAPYGNGTALMFRMTPYKNTNLTDAEAKVTLGMVLEENGKFVNKFYTLDLELDKINALTLSWTLVHPITENSPLYKLTAENFKNDEGEILVFFKTFDDMFSSNVVKRTSYTFKEVVYGAKFKPMFSKSTDDNKTILHIDKLNDFEKVDLA</sequence>
<dbReference type="PRINTS" id="PR01320">
    <property type="entry name" value="KIRCHANNEL"/>
</dbReference>
<evidence type="ECO:0000259" key="12">
    <source>
        <dbReference type="Pfam" id="PF07885"/>
    </source>
</evidence>
<name>A0AA96F532_9FLAO</name>
<evidence type="ECO:0000256" key="7">
    <source>
        <dbReference type="ARBA" id="ARBA00022989"/>
    </source>
</evidence>
<keyword evidence="8" id="KW-0406">Ion transport</keyword>
<evidence type="ECO:0000313" key="15">
    <source>
        <dbReference type="EMBL" id="WNM22870.1"/>
    </source>
</evidence>
<accession>A0AA96F532</accession>